<dbReference type="Proteomes" id="UP001185012">
    <property type="component" value="Unassembled WGS sequence"/>
</dbReference>
<keyword evidence="4" id="KW-1185">Reference proteome</keyword>
<protein>
    <submittedName>
        <fullName evidence="3">Transcriptional antiterminator Rof (Rho-off)</fullName>
    </submittedName>
</protein>
<proteinExistence type="predicted"/>
<keyword evidence="2" id="KW-0732">Signal</keyword>
<name>A0ABU1IJV9_9BACL</name>
<reference evidence="3 4" key="1">
    <citation type="submission" date="2023-07" db="EMBL/GenBank/DDBJ databases">
        <title>Genomic Encyclopedia of Type Strains, Phase IV (KMG-IV): sequencing the most valuable type-strain genomes for metagenomic binning, comparative biology and taxonomic classification.</title>
        <authorList>
            <person name="Goeker M."/>
        </authorList>
    </citation>
    <scope>NUCLEOTIDE SEQUENCE [LARGE SCALE GENOMIC DNA]</scope>
    <source>
        <strain evidence="3 4">DSM 45903</strain>
    </source>
</reference>
<evidence type="ECO:0000256" key="2">
    <source>
        <dbReference type="SAM" id="SignalP"/>
    </source>
</evidence>
<dbReference type="PROSITE" id="PS51257">
    <property type="entry name" value="PROKAR_LIPOPROTEIN"/>
    <property type="match status" value="1"/>
</dbReference>
<dbReference type="EMBL" id="JAVDQG010000001">
    <property type="protein sequence ID" value="MDR6224439.1"/>
    <property type="molecule type" value="Genomic_DNA"/>
</dbReference>
<dbReference type="RefSeq" id="WP_309861788.1">
    <property type="nucleotide sequence ID" value="NZ_JAVDQG010000001.1"/>
</dbReference>
<feature type="region of interest" description="Disordered" evidence="1">
    <location>
        <begin position="27"/>
        <end position="47"/>
    </location>
</feature>
<organism evidence="3 4">
    <name type="scientific">Desmospora profundinema</name>
    <dbReference type="NCBI Taxonomy" id="1571184"/>
    <lineage>
        <taxon>Bacteria</taxon>
        <taxon>Bacillati</taxon>
        <taxon>Bacillota</taxon>
        <taxon>Bacilli</taxon>
        <taxon>Bacillales</taxon>
        <taxon>Thermoactinomycetaceae</taxon>
        <taxon>Desmospora</taxon>
    </lineage>
</organism>
<evidence type="ECO:0000313" key="4">
    <source>
        <dbReference type="Proteomes" id="UP001185012"/>
    </source>
</evidence>
<comment type="caution">
    <text evidence="3">The sequence shown here is derived from an EMBL/GenBank/DDBJ whole genome shotgun (WGS) entry which is preliminary data.</text>
</comment>
<sequence>MRIGWILLSMLLCTGLLGCTNDDLAAKPSPTQKESTKEEHSERESRQFLKRVDEQMEREEVVFTLKLQDGTPFKGKETDGKWILISADEEEETIRIEQEDGTIHLTHGEQTETLTTRQFGLVSPRDHMKLVRESVQRVSTETKDGQDWYVADLNKEEMGDKLGRWMGEAYHEGAASQASRKFIFRYRFQFDETELREMVMQIIPLEESDSSETIRYTFKSDK</sequence>
<evidence type="ECO:0000313" key="3">
    <source>
        <dbReference type="EMBL" id="MDR6224439.1"/>
    </source>
</evidence>
<accession>A0ABU1IJV9</accession>
<feature type="compositionally biased region" description="Basic and acidic residues" evidence="1">
    <location>
        <begin position="34"/>
        <end position="47"/>
    </location>
</feature>
<feature type="signal peptide" evidence="2">
    <location>
        <begin position="1"/>
        <end position="25"/>
    </location>
</feature>
<feature type="chain" id="PRO_5045449871" evidence="2">
    <location>
        <begin position="26"/>
        <end position="222"/>
    </location>
</feature>
<evidence type="ECO:0000256" key="1">
    <source>
        <dbReference type="SAM" id="MobiDB-lite"/>
    </source>
</evidence>
<gene>
    <name evidence="3" type="ORF">JOE21_000427</name>
</gene>